<keyword evidence="2" id="KW-0472">Membrane</keyword>
<sequence length="70" mass="7728">MGTALFIGVAVFMLVIVVISFVRMRTGGPGPALNWVPPRMRPRVNRLYASKGWDEPYGADGRKKSPGRIL</sequence>
<protein>
    <recommendedName>
        <fullName evidence="5">DUF2510 domain-containing protein</fullName>
    </recommendedName>
</protein>
<feature type="region of interest" description="Disordered" evidence="1">
    <location>
        <begin position="51"/>
        <end position="70"/>
    </location>
</feature>
<evidence type="ECO:0000256" key="2">
    <source>
        <dbReference type="SAM" id="Phobius"/>
    </source>
</evidence>
<accession>A0ABW2CBW7</accession>
<evidence type="ECO:0008006" key="5">
    <source>
        <dbReference type="Google" id="ProtNLM"/>
    </source>
</evidence>
<comment type="caution">
    <text evidence="3">The sequence shown here is derived from an EMBL/GenBank/DDBJ whole genome shotgun (WGS) entry which is preliminary data.</text>
</comment>
<name>A0ABW2CBW7_9ACTN</name>
<dbReference type="Proteomes" id="UP001596380">
    <property type="component" value="Unassembled WGS sequence"/>
</dbReference>
<keyword evidence="2" id="KW-1133">Transmembrane helix</keyword>
<organism evidence="3 4">
    <name type="scientific">Actinomadura yumaensis</name>
    <dbReference type="NCBI Taxonomy" id="111807"/>
    <lineage>
        <taxon>Bacteria</taxon>
        <taxon>Bacillati</taxon>
        <taxon>Actinomycetota</taxon>
        <taxon>Actinomycetes</taxon>
        <taxon>Streptosporangiales</taxon>
        <taxon>Thermomonosporaceae</taxon>
        <taxon>Actinomadura</taxon>
    </lineage>
</organism>
<gene>
    <name evidence="3" type="ORF">ACFQKB_04320</name>
</gene>
<keyword evidence="2" id="KW-0812">Transmembrane</keyword>
<feature type="transmembrane region" description="Helical" evidence="2">
    <location>
        <begin position="6"/>
        <end position="24"/>
    </location>
</feature>
<evidence type="ECO:0000256" key="1">
    <source>
        <dbReference type="SAM" id="MobiDB-lite"/>
    </source>
</evidence>
<evidence type="ECO:0000313" key="4">
    <source>
        <dbReference type="Proteomes" id="UP001596380"/>
    </source>
</evidence>
<proteinExistence type="predicted"/>
<keyword evidence="4" id="KW-1185">Reference proteome</keyword>
<dbReference type="RefSeq" id="WP_160823698.1">
    <property type="nucleotide sequence ID" value="NZ_JBHSXE010000001.1"/>
</dbReference>
<reference evidence="4" key="1">
    <citation type="journal article" date="2019" name="Int. J. Syst. Evol. Microbiol.">
        <title>The Global Catalogue of Microorganisms (GCM) 10K type strain sequencing project: providing services to taxonomists for standard genome sequencing and annotation.</title>
        <authorList>
            <consortium name="The Broad Institute Genomics Platform"/>
            <consortium name="The Broad Institute Genome Sequencing Center for Infectious Disease"/>
            <person name="Wu L."/>
            <person name="Ma J."/>
        </authorList>
    </citation>
    <scope>NUCLEOTIDE SEQUENCE [LARGE SCALE GENOMIC DNA]</scope>
    <source>
        <strain evidence="4">JCM 3369</strain>
    </source>
</reference>
<dbReference type="EMBL" id="JBHSXS010000002">
    <property type="protein sequence ID" value="MFC6878984.1"/>
    <property type="molecule type" value="Genomic_DNA"/>
</dbReference>
<evidence type="ECO:0000313" key="3">
    <source>
        <dbReference type="EMBL" id="MFC6878984.1"/>
    </source>
</evidence>